<dbReference type="EMBL" id="CP002051">
    <property type="protein sequence ID" value="ADI32626.1"/>
    <property type="molecule type" value="Genomic_DNA"/>
</dbReference>
<name>D7DA30_STAHD</name>
<evidence type="ECO:0000313" key="2">
    <source>
        <dbReference type="EMBL" id="ADI32626.1"/>
    </source>
</evidence>
<dbReference type="GO" id="GO:0045936">
    <property type="term" value="P:negative regulation of phosphate metabolic process"/>
    <property type="evidence" value="ECO:0007669"/>
    <property type="project" value="InterPro"/>
</dbReference>
<dbReference type="HOGENOM" id="CLU_078518_3_2_2"/>
<sequence>MNTYLEKEFHKLVKILNDMKDIIHKILDYTGKLFSEPNEDFRRDARKNIEELINTIEIIRRDAFIEALIYIARFQPLGRELKLVEAYINVYYDIYRISRYCGEISRIDNIIDNFTNETFHDLREGFIWATEMVKLAIQSFIENNIDIARKVLDMDNKLDNLYISYLKKLKEMEKVPKYFAAKTILARHIERIGDHATYIAEKVLDLNM</sequence>
<dbReference type="PANTHER" id="PTHR42930">
    <property type="entry name" value="PHOSPHATE-SPECIFIC TRANSPORT SYSTEM ACCESSORY PROTEIN PHOU"/>
    <property type="match status" value="1"/>
</dbReference>
<protein>
    <submittedName>
        <fullName evidence="2">Phosphate uptake regulator, PhoU</fullName>
    </submittedName>
</protein>
<reference evidence="2 3" key="2">
    <citation type="journal article" date="2011" name="Stand. Genomic Sci.">
        <title>Complete genome sequence of Staphylothermus hellenicus P8.</title>
        <authorList>
            <person name="Anderson I."/>
            <person name="Wirth R."/>
            <person name="Lucas S."/>
            <person name="Copeland A."/>
            <person name="Lapidus A."/>
            <person name="Cheng J.F."/>
            <person name="Goodwin L."/>
            <person name="Pitluck S."/>
            <person name="Davenport K."/>
            <person name="Detter J.C."/>
            <person name="Han C."/>
            <person name="Tapia R."/>
            <person name="Land M."/>
            <person name="Hauser L."/>
            <person name="Pati A."/>
            <person name="Mikhailova N."/>
            <person name="Woyke T."/>
            <person name="Klenk H.P."/>
            <person name="Kyrpides N."/>
            <person name="Ivanova N."/>
        </authorList>
    </citation>
    <scope>NUCLEOTIDE SEQUENCE [LARGE SCALE GENOMIC DNA]</scope>
    <source>
        <strain evidence="3">DSM 12710 / JCM 10830 / BK20S6-10-b1 / P8</strain>
    </source>
</reference>
<dbReference type="InterPro" id="IPR038078">
    <property type="entry name" value="PhoU-like_sf"/>
</dbReference>
<accession>D7DA30</accession>
<feature type="domain" description="PhoU" evidence="1">
    <location>
        <begin position="16"/>
        <end position="106"/>
    </location>
</feature>
<dbReference type="SUPFAM" id="SSF109755">
    <property type="entry name" value="PhoU-like"/>
    <property type="match status" value="1"/>
</dbReference>
<dbReference type="GO" id="GO:0030643">
    <property type="term" value="P:intracellular phosphate ion homeostasis"/>
    <property type="evidence" value="ECO:0007669"/>
    <property type="project" value="InterPro"/>
</dbReference>
<organism evidence="2 3">
    <name type="scientific">Staphylothermus hellenicus (strain DSM 12710 / JCM 10830 / BK20S6-10-b1 / P8)</name>
    <dbReference type="NCBI Taxonomy" id="591019"/>
    <lineage>
        <taxon>Archaea</taxon>
        <taxon>Thermoproteota</taxon>
        <taxon>Thermoprotei</taxon>
        <taxon>Desulfurococcales</taxon>
        <taxon>Desulfurococcaceae</taxon>
        <taxon>Staphylothermus</taxon>
    </lineage>
</organism>
<evidence type="ECO:0000313" key="3">
    <source>
        <dbReference type="Proteomes" id="UP000002573"/>
    </source>
</evidence>
<dbReference type="PANTHER" id="PTHR42930:SF3">
    <property type="entry name" value="PHOSPHATE-SPECIFIC TRANSPORT SYSTEM ACCESSORY PROTEIN PHOU"/>
    <property type="match status" value="1"/>
</dbReference>
<evidence type="ECO:0000259" key="1">
    <source>
        <dbReference type="Pfam" id="PF01895"/>
    </source>
</evidence>
<proteinExistence type="predicted"/>
<dbReference type="InterPro" id="IPR026022">
    <property type="entry name" value="PhoU_dom"/>
</dbReference>
<dbReference type="Pfam" id="PF01895">
    <property type="entry name" value="PhoU"/>
    <property type="match status" value="2"/>
</dbReference>
<dbReference type="Gene3D" id="1.20.58.220">
    <property type="entry name" value="Phosphate transport system protein phou homolog 2, domain 2"/>
    <property type="match status" value="2"/>
</dbReference>
<dbReference type="KEGG" id="shc:Shell_1538"/>
<dbReference type="eggNOG" id="arCOG00232">
    <property type="taxonomic scope" value="Archaea"/>
</dbReference>
<dbReference type="OrthoDB" id="7738at2157"/>
<keyword evidence="3" id="KW-1185">Reference proteome</keyword>
<dbReference type="Proteomes" id="UP000002573">
    <property type="component" value="Chromosome"/>
</dbReference>
<dbReference type="STRING" id="591019.Shell_1538"/>
<gene>
    <name evidence="2" type="ordered locus">Shell_1538</name>
</gene>
<feature type="domain" description="PhoU" evidence="1">
    <location>
        <begin position="129"/>
        <end position="203"/>
    </location>
</feature>
<dbReference type="InterPro" id="IPR028366">
    <property type="entry name" value="PhoU"/>
</dbReference>
<reference evidence="3" key="1">
    <citation type="submission" date="2010-05" db="EMBL/GenBank/DDBJ databases">
        <title>Complete sequence of Staphylothermus hellenicus DSM 12710.</title>
        <authorList>
            <consortium name="US DOE Joint Genome Institute"/>
            <person name="Lucas S."/>
            <person name="Copeland A."/>
            <person name="Lapidus A."/>
            <person name="Cheng J.-F."/>
            <person name="Bruce D."/>
            <person name="Goodwin L."/>
            <person name="Pitluck S."/>
            <person name="Davenport K."/>
            <person name="Detter J.C."/>
            <person name="Han C."/>
            <person name="Tapia R."/>
            <person name="Larimer F."/>
            <person name="Land M."/>
            <person name="Hauser L."/>
            <person name="Kyrpides N."/>
            <person name="Mikhailova N."/>
            <person name="Anderson I.J."/>
            <person name="Woyke T."/>
        </authorList>
    </citation>
    <scope>NUCLEOTIDE SEQUENCE [LARGE SCALE GENOMIC DNA]</scope>
    <source>
        <strain evidence="3">DSM 12710 / JCM 10830 / BK20S6-10-b1 / P8</strain>
    </source>
</reference>
<dbReference type="AlphaFoldDB" id="D7DA30"/>
<dbReference type="RefSeq" id="WP_013143824.1">
    <property type="nucleotide sequence ID" value="NC_014205.1"/>
</dbReference>
<dbReference type="GeneID" id="9234829"/>